<proteinExistence type="predicted"/>
<reference evidence="1" key="1">
    <citation type="submission" date="2019-10" db="EMBL/GenBank/DDBJ databases">
        <title>Conservation and host-specific expression of non-tandemly repeated heterogenous ribosome RNA gene in arbuscular mycorrhizal fungi.</title>
        <authorList>
            <person name="Maeda T."/>
            <person name="Kobayashi Y."/>
            <person name="Nakagawa T."/>
            <person name="Ezawa T."/>
            <person name="Yamaguchi K."/>
            <person name="Bino T."/>
            <person name="Nishimoto Y."/>
            <person name="Shigenobu S."/>
            <person name="Kawaguchi M."/>
        </authorList>
    </citation>
    <scope>NUCLEOTIDE SEQUENCE</scope>
    <source>
        <strain evidence="1">HR1</strain>
    </source>
</reference>
<protein>
    <submittedName>
        <fullName evidence="1">Uncharacterized protein</fullName>
    </submittedName>
</protein>
<name>A0A8H3L1R3_9GLOM</name>
<sequence length="81" mass="9619">MSRANMFSTEFKFLEEICVGVGQHFFFNNFFFADSEPIRESRVHLFSRFYVFPVLDLKVNFHVHLSSLLLMTSLFDCHLFS</sequence>
<dbReference type="Proteomes" id="UP000615446">
    <property type="component" value="Unassembled WGS sequence"/>
</dbReference>
<evidence type="ECO:0000313" key="2">
    <source>
        <dbReference type="Proteomes" id="UP000615446"/>
    </source>
</evidence>
<gene>
    <name evidence="1" type="ORF">RCL2_000582700</name>
</gene>
<accession>A0A8H3L1R3</accession>
<evidence type="ECO:0000313" key="1">
    <source>
        <dbReference type="EMBL" id="GES78521.1"/>
    </source>
</evidence>
<dbReference type="AlphaFoldDB" id="A0A8H3L1R3"/>
<dbReference type="EMBL" id="BLAL01000039">
    <property type="protein sequence ID" value="GES78521.1"/>
    <property type="molecule type" value="Genomic_DNA"/>
</dbReference>
<comment type="caution">
    <text evidence="1">The sequence shown here is derived from an EMBL/GenBank/DDBJ whole genome shotgun (WGS) entry which is preliminary data.</text>
</comment>
<organism evidence="1 2">
    <name type="scientific">Rhizophagus clarus</name>
    <dbReference type="NCBI Taxonomy" id="94130"/>
    <lineage>
        <taxon>Eukaryota</taxon>
        <taxon>Fungi</taxon>
        <taxon>Fungi incertae sedis</taxon>
        <taxon>Mucoromycota</taxon>
        <taxon>Glomeromycotina</taxon>
        <taxon>Glomeromycetes</taxon>
        <taxon>Glomerales</taxon>
        <taxon>Glomeraceae</taxon>
        <taxon>Rhizophagus</taxon>
    </lineage>
</organism>